<keyword evidence="3" id="KW-0520">NAD</keyword>
<dbReference type="GO" id="GO:0050570">
    <property type="term" value="F:4-hydroxythreonine-4-phosphate dehydrogenase activity"/>
    <property type="evidence" value="ECO:0007669"/>
    <property type="project" value="UniProtKB-EC"/>
</dbReference>
<dbReference type="PANTHER" id="PTHR30004">
    <property type="entry name" value="4-HYDROXYTHREONINE-4-PHOSPHATE DEHYDROGENASE"/>
    <property type="match status" value="1"/>
</dbReference>
<gene>
    <name evidence="4" type="primary">pdxA</name>
    <name evidence="4" type="ORF">QS62_05475</name>
</gene>
<dbReference type="AlphaFoldDB" id="A0A1A7P094"/>
<keyword evidence="5" id="KW-1185">Reference proteome</keyword>
<dbReference type="InterPro" id="IPR005255">
    <property type="entry name" value="PdxA_fam"/>
</dbReference>
<dbReference type="GO" id="GO:0046872">
    <property type="term" value="F:metal ion binding"/>
    <property type="evidence" value="ECO:0007669"/>
    <property type="project" value="UniProtKB-KW"/>
</dbReference>
<dbReference type="PANTHER" id="PTHR30004:SF6">
    <property type="entry name" value="D-THREONATE 4-PHOSPHATE DEHYDROGENASE"/>
    <property type="match status" value="1"/>
</dbReference>
<evidence type="ECO:0000256" key="1">
    <source>
        <dbReference type="ARBA" id="ARBA00022723"/>
    </source>
</evidence>
<evidence type="ECO:0000256" key="3">
    <source>
        <dbReference type="ARBA" id="ARBA00023027"/>
    </source>
</evidence>
<dbReference type="Gene3D" id="3.40.718.10">
    <property type="entry name" value="Isopropylmalate Dehydrogenase"/>
    <property type="match status" value="1"/>
</dbReference>
<dbReference type="PATRIC" id="fig|505341.3.peg.1103"/>
<evidence type="ECO:0000313" key="4">
    <source>
        <dbReference type="EMBL" id="OBW94664.1"/>
    </source>
</evidence>
<comment type="caution">
    <text evidence="4">The sequence shown here is derived from an EMBL/GenBank/DDBJ whole genome shotgun (WGS) entry which is preliminary data.</text>
</comment>
<accession>A0A1A7P094</accession>
<keyword evidence="2 4" id="KW-0560">Oxidoreductase</keyword>
<dbReference type="EC" id="1.1.1.262" evidence="4"/>
<reference evidence="4 5" key="1">
    <citation type="submission" date="2014-11" db="EMBL/GenBank/DDBJ databases">
        <title>Pan-genome of Gallibacterium spp.</title>
        <authorList>
            <person name="Kudirkiene E."/>
            <person name="Bojesen A.M."/>
        </authorList>
    </citation>
    <scope>NUCLEOTIDE SEQUENCE [LARGE SCALE GENOMIC DNA]</scope>
    <source>
        <strain evidence="4 5">F150</strain>
    </source>
</reference>
<proteinExistence type="predicted"/>
<dbReference type="RefSeq" id="WP_066107110.1">
    <property type="nucleotide sequence ID" value="NZ_JTJL01000020.1"/>
</dbReference>
<dbReference type="Pfam" id="PF04166">
    <property type="entry name" value="PdxA"/>
    <property type="match status" value="1"/>
</dbReference>
<dbReference type="SUPFAM" id="SSF53659">
    <property type="entry name" value="Isocitrate/Isopropylmalate dehydrogenase-like"/>
    <property type="match status" value="1"/>
</dbReference>
<evidence type="ECO:0000256" key="2">
    <source>
        <dbReference type="ARBA" id="ARBA00023002"/>
    </source>
</evidence>
<dbReference type="EMBL" id="JTJL01000020">
    <property type="protein sequence ID" value="OBW94664.1"/>
    <property type="molecule type" value="Genomic_DNA"/>
</dbReference>
<organism evidence="4 5">
    <name type="scientific">Gallibacterium salpingitidis</name>
    <dbReference type="NCBI Taxonomy" id="505341"/>
    <lineage>
        <taxon>Bacteria</taxon>
        <taxon>Pseudomonadati</taxon>
        <taxon>Pseudomonadota</taxon>
        <taxon>Gammaproteobacteria</taxon>
        <taxon>Pasteurellales</taxon>
        <taxon>Pasteurellaceae</taxon>
        <taxon>Gallibacterium</taxon>
    </lineage>
</organism>
<sequence length="332" mass="35836">MKPILGITMGDAAGIGAEVIVKSLADRQLYKLAHPVVIGDKKMMERAINLLNSSLKLRTVTELDGFTAEYGYIDLVDLDNLPADLPFAQVDPRAGCAAYEYIERAVQYAMAEKIHAVVTAPLNKEALHAGGKMFPGHTEILATLSGTKDYSMMLVSPKLRVIHVTTHVQLRKACDLVKKERVLTVIKLADENARMLGFKQPRVAVAGLNPHSGENGMFGDEDSKEILPAIEAAKALGINASGPIPPDTVFHRAANLDEFDIVVVMYHDQGHIPIKLLGFDTGVNVTVGLPFIRTSVDHGTAFPIAGKGVADSKSMSEALYLAAQMAQSKLQN</sequence>
<protein>
    <submittedName>
        <fullName evidence="4">4-hydroxythreonine-4-phosphate dehydrogenase</fullName>
        <ecNumber evidence="4">1.1.1.262</ecNumber>
    </submittedName>
</protein>
<dbReference type="Proteomes" id="UP000092649">
    <property type="component" value="Unassembled WGS sequence"/>
</dbReference>
<keyword evidence="1" id="KW-0479">Metal-binding</keyword>
<dbReference type="NCBIfam" id="TIGR00557">
    <property type="entry name" value="pdxA"/>
    <property type="match status" value="1"/>
</dbReference>
<name>A0A1A7P094_9PAST</name>
<dbReference type="OrthoDB" id="9801783at2"/>
<dbReference type="GO" id="GO:0051287">
    <property type="term" value="F:NAD binding"/>
    <property type="evidence" value="ECO:0007669"/>
    <property type="project" value="InterPro"/>
</dbReference>
<evidence type="ECO:0000313" key="5">
    <source>
        <dbReference type="Proteomes" id="UP000092649"/>
    </source>
</evidence>